<proteinExistence type="predicted"/>
<dbReference type="GO" id="GO:0000811">
    <property type="term" value="C:GINS complex"/>
    <property type="evidence" value="ECO:0007669"/>
    <property type="project" value="UniProtKB-UniRule"/>
</dbReference>
<comment type="caution">
    <text evidence="1">The sequence shown here is derived from an EMBL/GenBank/DDBJ whole genome shotgun (WGS) entry which is preliminary data.</text>
</comment>
<dbReference type="InterPro" id="IPR038437">
    <property type="entry name" value="GINS_Psf3_sf"/>
</dbReference>
<dbReference type="CDD" id="cd21693">
    <property type="entry name" value="GINS_B_Psf3"/>
    <property type="match status" value="1"/>
</dbReference>
<dbReference type="Gene3D" id="1.20.58.2050">
    <property type="match status" value="1"/>
</dbReference>
<dbReference type="PANTHER" id="PTHR22768:SF0">
    <property type="entry name" value="DNA REPLICATION COMPLEX GINS PROTEIN PSF3"/>
    <property type="match status" value="1"/>
</dbReference>
<name>A0A8H5FDZ0_9AGAR</name>
<dbReference type="EMBL" id="JAACJK010000109">
    <property type="protein sequence ID" value="KAF5333299.1"/>
    <property type="molecule type" value="Genomic_DNA"/>
</dbReference>
<gene>
    <name evidence="1" type="ORF">D9611_002228</name>
</gene>
<organism evidence="1 2">
    <name type="scientific">Ephemerocybe angulata</name>
    <dbReference type="NCBI Taxonomy" id="980116"/>
    <lineage>
        <taxon>Eukaryota</taxon>
        <taxon>Fungi</taxon>
        <taxon>Dikarya</taxon>
        <taxon>Basidiomycota</taxon>
        <taxon>Agaricomycotina</taxon>
        <taxon>Agaricomycetes</taxon>
        <taxon>Agaricomycetidae</taxon>
        <taxon>Agaricales</taxon>
        <taxon>Agaricineae</taxon>
        <taxon>Psathyrellaceae</taxon>
        <taxon>Ephemerocybe</taxon>
    </lineage>
</organism>
<dbReference type="SUPFAM" id="SSF160059">
    <property type="entry name" value="PriA/YqbF domain"/>
    <property type="match status" value="1"/>
</dbReference>
<dbReference type="InterPro" id="IPR036224">
    <property type="entry name" value="GINS_bundle-like_dom_sf"/>
</dbReference>
<evidence type="ECO:0000313" key="1">
    <source>
        <dbReference type="EMBL" id="KAF5333299.1"/>
    </source>
</evidence>
<dbReference type="OrthoDB" id="10251744at2759"/>
<protein>
    <submittedName>
        <fullName evidence="1">Uncharacterized protein</fullName>
    </submittedName>
</protein>
<dbReference type="InterPro" id="IPR055221">
    <property type="entry name" value="PSF3_N"/>
</dbReference>
<dbReference type="PANTHER" id="PTHR22768">
    <property type="entry name" value="DNA REPLICATION COMPLEX GINS PROTEIN PSF3"/>
    <property type="match status" value="1"/>
</dbReference>
<dbReference type="Pfam" id="PF05916">
    <property type="entry name" value="Sld5"/>
    <property type="match status" value="1"/>
</dbReference>
<dbReference type="SUPFAM" id="SSF158573">
    <property type="entry name" value="GINS helical bundle-like"/>
    <property type="match status" value="1"/>
</dbReference>
<keyword evidence="2" id="KW-1185">Reference proteome</keyword>
<accession>A0A8H5FDZ0</accession>
<dbReference type="Pfam" id="PF22466">
    <property type="entry name" value="PSF3_N"/>
    <property type="match status" value="1"/>
</dbReference>
<dbReference type="CDD" id="cd11713">
    <property type="entry name" value="GINS_A_psf3"/>
    <property type="match status" value="1"/>
</dbReference>
<sequence>MENDYFSIEAILAENQKVQCTFKHEIPNMGHLGGGTDRDIAVLSKIQIPMWLAYIIIYSDWADFNIPTPFGLKVRNALKAEATSVRLSNLVGSGGLWYGFGKMIMDMLSEDQAGEMSEMMTKAFKARVVELVDQAQHFAAIGAGGSGGSSGDVAQSFREGLDSTEREIFSLAQASAKRMKAWYDESDKARQ</sequence>
<dbReference type="InterPro" id="IPR010492">
    <property type="entry name" value="GINS_Psf3"/>
</dbReference>
<reference evidence="1 2" key="1">
    <citation type="journal article" date="2020" name="ISME J.">
        <title>Uncovering the hidden diversity of litter-decomposition mechanisms in mushroom-forming fungi.</title>
        <authorList>
            <person name="Floudas D."/>
            <person name="Bentzer J."/>
            <person name="Ahren D."/>
            <person name="Johansson T."/>
            <person name="Persson P."/>
            <person name="Tunlid A."/>
        </authorList>
    </citation>
    <scope>NUCLEOTIDE SEQUENCE [LARGE SCALE GENOMIC DNA]</scope>
    <source>
        <strain evidence="1 2">CBS 175.51</strain>
    </source>
</reference>
<dbReference type="GO" id="GO:1902975">
    <property type="term" value="P:mitotic DNA replication initiation"/>
    <property type="evidence" value="ECO:0007669"/>
    <property type="project" value="TreeGrafter"/>
</dbReference>
<evidence type="ECO:0000313" key="2">
    <source>
        <dbReference type="Proteomes" id="UP000541558"/>
    </source>
</evidence>
<dbReference type="InterPro" id="IPR021151">
    <property type="entry name" value="GINS_A"/>
</dbReference>
<dbReference type="Proteomes" id="UP000541558">
    <property type="component" value="Unassembled WGS sequence"/>
</dbReference>